<evidence type="ECO:0000256" key="4">
    <source>
        <dbReference type="ARBA" id="ARBA00038984"/>
    </source>
</evidence>
<name>A0A914CLK5_9BILA</name>
<dbReference type="Pfam" id="PF01408">
    <property type="entry name" value="GFO_IDH_MocA"/>
    <property type="match status" value="1"/>
</dbReference>
<evidence type="ECO:0000313" key="13">
    <source>
        <dbReference type="WBParaSite" id="ACRNAN_scaffold11646.g17803.t1"/>
    </source>
</evidence>
<evidence type="ECO:0000256" key="10">
    <source>
        <dbReference type="ARBA" id="ARBA00049233"/>
    </source>
</evidence>
<dbReference type="InterPro" id="IPR050984">
    <property type="entry name" value="Gfo/Idh/MocA_domain"/>
</dbReference>
<dbReference type="PANTHER" id="PTHR22604:SF105">
    <property type="entry name" value="TRANS-1,2-DIHYDROBENZENE-1,2-DIOL DEHYDROGENASE"/>
    <property type="match status" value="1"/>
</dbReference>
<comment type="catalytic activity">
    <reaction evidence="10">
        <text>D-xylose + NADP(+) = D-xylono-1,5-lactone + NADPH + H(+)</text>
        <dbReference type="Rhea" id="RHEA:22000"/>
        <dbReference type="ChEBI" id="CHEBI:15378"/>
        <dbReference type="ChEBI" id="CHEBI:15867"/>
        <dbReference type="ChEBI" id="CHEBI:53455"/>
        <dbReference type="ChEBI" id="CHEBI:57783"/>
        <dbReference type="ChEBI" id="CHEBI:58349"/>
        <dbReference type="EC" id="1.1.1.179"/>
    </reaction>
</comment>
<evidence type="ECO:0000256" key="3">
    <source>
        <dbReference type="ARBA" id="ARBA00038853"/>
    </source>
</evidence>
<accession>A0A914CLK5</accession>
<evidence type="ECO:0000256" key="6">
    <source>
        <dbReference type="ARBA" id="ARBA00042926"/>
    </source>
</evidence>
<evidence type="ECO:0000256" key="7">
    <source>
        <dbReference type="ARBA" id="ARBA00042988"/>
    </source>
</evidence>
<dbReference type="EC" id="1.3.1.20" evidence="3"/>
<evidence type="ECO:0000259" key="11">
    <source>
        <dbReference type="Pfam" id="PF01408"/>
    </source>
</evidence>
<dbReference type="GO" id="GO:0000166">
    <property type="term" value="F:nucleotide binding"/>
    <property type="evidence" value="ECO:0007669"/>
    <property type="project" value="InterPro"/>
</dbReference>
<dbReference type="WBParaSite" id="ACRNAN_scaffold11646.g17803.t1">
    <property type="protein sequence ID" value="ACRNAN_scaffold11646.g17803.t1"/>
    <property type="gene ID" value="ACRNAN_scaffold11646.g17803"/>
</dbReference>
<feature type="domain" description="Gfo/Idh/MocA-like oxidoreductase N-terminal" evidence="11">
    <location>
        <begin position="10"/>
        <end position="76"/>
    </location>
</feature>
<dbReference type="InterPro" id="IPR036291">
    <property type="entry name" value="NAD(P)-bd_dom_sf"/>
</dbReference>
<reference evidence="13" key="1">
    <citation type="submission" date="2022-11" db="UniProtKB">
        <authorList>
            <consortium name="WormBaseParasite"/>
        </authorList>
    </citation>
    <scope>IDENTIFICATION</scope>
</reference>
<evidence type="ECO:0000256" key="9">
    <source>
        <dbReference type="ARBA" id="ARBA00047423"/>
    </source>
</evidence>
<dbReference type="Proteomes" id="UP000887540">
    <property type="component" value="Unplaced"/>
</dbReference>
<dbReference type="SUPFAM" id="SSF51735">
    <property type="entry name" value="NAD(P)-binding Rossmann-fold domains"/>
    <property type="match status" value="1"/>
</dbReference>
<comment type="catalytic activity">
    <reaction evidence="9">
        <text>(1R,2R)-1,2-dihydrobenzene-1,2-diol + NADP(+) = catechol + NADPH + H(+)</text>
        <dbReference type="Rhea" id="RHEA:16729"/>
        <dbReference type="ChEBI" id="CHEBI:10702"/>
        <dbReference type="ChEBI" id="CHEBI:15378"/>
        <dbReference type="ChEBI" id="CHEBI:18135"/>
        <dbReference type="ChEBI" id="CHEBI:57783"/>
        <dbReference type="ChEBI" id="CHEBI:58349"/>
        <dbReference type="EC" id="1.3.1.20"/>
    </reaction>
</comment>
<dbReference type="GO" id="GO:0047837">
    <property type="term" value="F:D-xylose 1-dehydrogenase (NADP+) activity"/>
    <property type="evidence" value="ECO:0007669"/>
    <property type="project" value="UniProtKB-EC"/>
</dbReference>
<evidence type="ECO:0000256" key="1">
    <source>
        <dbReference type="ARBA" id="ARBA00010928"/>
    </source>
</evidence>
<comment type="similarity">
    <text evidence="1">Belongs to the Gfo/Idh/MocA family.</text>
</comment>
<protein>
    <recommendedName>
        <fullName evidence="5">Trans-1,2-dihydrobenzene-1,2-diol dehydrogenase</fullName>
        <ecNumber evidence="4">1.1.1.179</ecNumber>
        <ecNumber evidence="3">1.3.1.20</ecNumber>
    </recommendedName>
    <alternativeName>
        <fullName evidence="8">D-xylose 1-dehydrogenase</fullName>
    </alternativeName>
    <alternativeName>
        <fullName evidence="7">D-xylose-NADP dehydrogenase</fullName>
    </alternativeName>
    <alternativeName>
        <fullName evidence="6">Dimeric dihydrodiol dehydrogenase</fullName>
    </alternativeName>
</protein>
<proteinExistence type="inferred from homology"/>
<sequence>MCSTPDSLELKWGIVGCGLISHDFLKAMKNSTKHHKVVAIADDNIDQAENFKKKLELCDETRAYGSFQELFEDPSVGKHFNTNSLSTI</sequence>
<evidence type="ECO:0000313" key="12">
    <source>
        <dbReference type="Proteomes" id="UP000887540"/>
    </source>
</evidence>
<evidence type="ECO:0000256" key="5">
    <source>
        <dbReference type="ARBA" id="ARBA00040603"/>
    </source>
</evidence>
<dbReference type="Gene3D" id="3.40.50.720">
    <property type="entry name" value="NAD(P)-binding Rossmann-like Domain"/>
    <property type="match status" value="1"/>
</dbReference>
<dbReference type="PANTHER" id="PTHR22604">
    <property type="entry name" value="OXIDOREDUCTASES"/>
    <property type="match status" value="1"/>
</dbReference>
<organism evidence="12 13">
    <name type="scientific">Acrobeloides nanus</name>
    <dbReference type="NCBI Taxonomy" id="290746"/>
    <lineage>
        <taxon>Eukaryota</taxon>
        <taxon>Metazoa</taxon>
        <taxon>Ecdysozoa</taxon>
        <taxon>Nematoda</taxon>
        <taxon>Chromadorea</taxon>
        <taxon>Rhabditida</taxon>
        <taxon>Tylenchina</taxon>
        <taxon>Cephalobomorpha</taxon>
        <taxon>Cephaloboidea</taxon>
        <taxon>Cephalobidae</taxon>
        <taxon>Acrobeloides</taxon>
    </lineage>
</organism>
<evidence type="ECO:0000256" key="8">
    <source>
        <dbReference type="ARBA" id="ARBA00043025"/>
    </source>
</evidence>
<dbReference type="AlphaFoldDB" id="A0A914CLK5"/>
<dbReference type="GO" id="GO:0047115">
    <property type="term" value="F:trans-1,2-dihydrobenzene-1,2-diol dehydrogenase activity"/>
    <property type="evidence" value="ECO:0007669"/>
    <property type="project" value="UniProtKB-EC"/>
</dbReference>
<dbReference type="InterPro" id="IPR000683">
    <property type="entry name" value="Gfo/Idh/MocA-like_OxRdtase_N"/>
</dbReference>
<dbReference type="EC" id="1.1.1.179" evidence="4"/>
<evidence type="ECO:0000256" key="2">
    <source>
        <dbReference type="ARBA" id="ARBA00023002"/>
    </source>
</evidence>
<keyword evidence="12" id="KW-1185">Reference proteome</keyword>
<keyword evidence="2" id="KW-0560">Oxidoreductase</keyword>